<dbReference type="Proteomes" id="UP000318571">
    <property type="component" value="Chromosome 9"/>
</dbReference>
<feature type="region of interest" description="Disordered" evidence="1">
    <location>
        <begin position="285"/>
        <end position="307"/>
    </location>
</feature>
<feature type="region of interest" description="Disordered" evidence="1">
    <location>
        <begin position="322"/>
        <end position="344"/>
    </location>
</feature>
<gene>
    <name evidence="2" type="ORF">TCAL_16430</name>
</gene>
<feature type="region of interest" description="Disordered" evidence="1">
    <location>
        <begin position="68"/>
        <end position="193"/>
    </location>
</feature>
<organism evidence="2 3">
    <name type="scientific">Tigriopus californicus</name>
    <name type="common">Marine copepod</name>
    <dbReference type="NCBI Taxonomy" id="6832"/>
    <lineage>
        <taxon>Eukaryota</taxon>
        <taxon>Metazoa</taxon>
        <taxon>Ecdysozoa</taxon>
        <taxon>Arthropoda</taxon>
        <taxon>Crustacea</taxon>
        <taxon>Multicrustacea</taxon>
        <taxon>Hexanauplia</taxon>
        <taxon>Copepoda</taxon>
        <taxon>Harpacticoida</taxon>
        <taxon>Harpacticidae</taxon>
        <taxon>Tigriopus</taxon>
    </lineage>
</organism>
<evidence type="ECO:0000313" key="2">
    <source>
        <dbReference type="EMBL" id="TRY71137.1"/>
    </source>
</evidence>
<sequence>MLTCHGLQAAELAKRICTDSFRDLTVPSAPDISCGIMKLSLFLIFCLGLITLLSLTPESEAATRRQLRRGRAGLRRVQGRSQSVSPRRSHPYPLQYAAQRSVHRPARLGKSVRRTNKSGRRGKAVRRRQKSRRNGLRRKQTPTYRPRSRTGKKTKPMARRQSRRYQKRVQSSYRKAGRRSRGRKQRRGRKALQKYFRRRYRSGRQEGEVVEEVEPIAPTNAEEAEETIEAMDEAVEDPEMQNEVDANGDGIPDWCNPIKPMGAWLNFRKMKLWCADRGFTKFGPYGGVPTEAPETTADGEDADGSDLMEGEEDAMDYLDYEMEAEDPEADQAALEEGGDEDVDY</sequence>
<dbReference type="AlphaFoldDB" id="A0A553P0C9"/>
<evidence type="ECO:0000256" key="1">
    <source>
        <dbReference type="SAM" id="MobiDB-lite"/>
    </source>
</evidence>
<reference evidence="2 3" key="1">
    <citation type="journal article" date="2018" name="Nat. Ecol. Evol.">
        <title>Genomic signatures of mitonuclear coevolution across populations of Tigriopus californicus.</title>
        <authorList>
            <person name="Barreto F.S."/>
            <person name="Watson E.T."/>
            <person name="Lima T.G."/>
            <person name="Willett C.S."/>
            <person name="Edmands S."/>
            <person name="Li W."/>
            <person name="Burton R.S."/>
        </authorList>
    </citation>
    <scope>NUCLEOTIDE SEQUENCE [LARGE SCALE GENOMIC DNA]</scope>
    <source>
        <strain evidence="2 3">San Diego</strain>
    </source>
</reference>
<feature type="compositionally biased region" description="Basic residues" evidence="1">
    <location>
        <begin position="101"/>
        <end position="167"/>
    </location>
</feature>
<name>A0A553P0C9_TIGCA</name>
<protein>
    <submittedName>
        <fullName evidence="2">Uncharacterized protein</fullName>
    </submittedName>
</protein>
<accession>A0A553P0C9</accession>
<dbReference type="EMBL" id="VCGU01000009">
    <property type="protein sequence ID" value="TRY71137.1"/>
    <property type="molecule type" value="Genomic_DNA"/>
</dbReference>
<feature type="compositionally biased region" description="Basic residues" evidence="1">
    <location>
        <begin position="68"/>
        <end position="78"/>
    </location>
</feature>
<proteinExistence type="predicted"/>
<keyword evidence="3" id="KW-1185">Reference proteome</keyword>
<comment type="caution">
    <text evidence="2">The sequence shown here is derived from an EMBL/GenBank/DDBJ whole genome shotgun (WGS) entry which is preliminary data.</text>
</comment>
<feature type="compositionally biased region" description="Basic residues" evidence="1">
    <location>
        <begin position="175"/>
        <end position="193"/>
    </location>
</feature>
<feature type="compositionally biased region" description="Acidic residues" evidence="1">
    <location>
        <begin position="297"/>
        <end position="307"/>
    </location>
</feature>
<evidence type="ECO:0000313" key="3">
    <source>
        <dbReference type="Proteomes" id="UP000318571"/>
    </source>
</evidence>